<evidence type="ECO:0000313" key="5">
    <source>
        <dbReference type="EMBL" id="QIV85984.1"/>
    </source>
</evidence>
<reference evidence="5 6" key="1">
    <citation type="submission" date="2018-09" db="EMBL/GenBank/DDBJ databases">
        <title>Glutamicibacter mishrai S5-52T (LMG 29155T = KCTC 39846T).</title>
        <authorList>
            <person name="Das S.K."/>
        </authorList>
    </citation>
    <scope>NUCLEOTIDE SEQUENCE [LARGE SCALE GENOMIC DNA]</scope>
    <source>
        <strain evidence="5 6">S5-52</strain>
    </source>
</reference>
<dbReference type="GO" id="GO:0008703">
    <property type="term" value="F:5-amino-6-(5-phosphoribosylamino)uracil reductase activity"/>
    <property type="evidence" value="ECO:0007669"/>
    <property type="project" value="InterPro"/>
</dbReference>
<evidence type="ECO:0000259" key="4">
    <source>
        <dbReference type="Pfam" id="PF01872"/>
    </source>
</evidence>
<dbReference type="PANTHER" id="PTHR38011:SF7">
    <property type="entry name" value="2,5-DIAMINO-6-RIBOSYLAMINO-4(3H)-PYRIMIDINONE 5'-PHOSPHATE REDUCTASE"/>
    <property type="match status" value="1"/>
</dbReference>
<dbReference type="RefSeq" id="WP_255164555.1">
    <property type="nucleotide sequence ID" value="NZ_CP101461.1"/>
</dbReference>
<name>A0A6H0SFA1_9MICC</name>
<evidence type="ECO:0000313" key="6">
    <source>
        <dbReference type="Proteomes" id="UP000502331"/>
    </source>
</evidence>
<dbReference type="InterPro" id="IPR050765">
    <property type="entry name" value="Riboflavin_Biosynth_HTPR"/>
</dbReference>
<organism evidence="5 6">
    <name type="scientific">Glutamicibacter mishrai</name>
    <dbReference type="NCBI Taxonomy" id="1775880"/>
    <lineage>
        <taxon>Bacteria</taxon>
        <taxon>Bacillati</taxon>
        <taxon>Actinomycetota</taxon>
        <taxon>Actinomycetes</taxon>
        <taxon>Micrococcales</taxon>
        <taxon>Micrococcaceae</taxon>
        <taxon>Glutamicibacter</taxon>
    </lineage>
</organism>
<dbReference type="InterPro" id="IPR002734">
    <property type="entry name" value="RibDG_C"/>
</dbReference>
<dbReference type="GO" id="GO:0009231">
    <property type="term" value="P:riboflavin biosynthetic process"/>
    <property type="evidence" value="ECO:0007669"/>
    <property type="project" value="InterPro"/>
</dbReference>
<dbReference type="SUPFAM" id="SSF53597">
    <property type="entry name" value="Dihydrofolate reductase-like"/>
    <property type="match status" value="1"/>
</dbReference>
<comment type="pathway">
    <text evidence="1">Cofactor biosynthesis; riboflavin biosynthesis.</text>
</comment>
<protein>
    <submittedName>
        <fullName evidence="5">Pyrimidine reductase family protein</fullName>
    </submittedName>
</protein>
<dbReference type="Proteomes" id="UP000502331">
    <property type="component" value="Chromosome"/>
</dbReference>
<proteinExistence type="predicted"/>
<keyword evidence="2" id="KW-0521">NADP</keyword>
<dbReference type="EMBL" id="CP032549">
    <property type="protein sequence ID" value="QIV85984.1"/>
    <property type="molecule type" value="Genomic_DNA"/>
</dbReference>
<sequence>MSIHLLIPNANIASKGPASMRALLPEPINDLSDDQLLERYDSASRPFVRFNFVSSIDGSAQADGLSAKLGSDGDQRIFALLRRLADVVVVGAGTVRAEGYEGALVSAEDEEWRTAHGLSAHPALALISAGLHLDPSAQIFKQSPVPVIVFTSVEVTDEMRGSYPDNVEIIRVGKLEKGCDPEDIVEQLVARGMGFIHCEGGPHIFGQFASAGMVDSACISYSPVVVAGEGLRIAAHNQQTFQRFMLNSLCEEESMLFCDYRIKKSD</sequence>
<evidence type="ECO:0000256" key="3">
    <source>
        <dbReference type="ARBA" id="ARBA00023002"/>
    </source>
</evidence>
<gene>
    <name evidence="5" type="ORF">D3791_01900</name>
</gene>
<dbReference type="Pfam" id="PF01872">
    <property type="entry name" value="RibD_C"/>
    <property type="match status" value="1"/>
</dbReference>
<keyword evidence="6" id="KW-1185">Reference proteome</keyword>
<dbReference type="PANTHER" id="PTHR38011">
    <property type="entry name" value="DIHYDROFOLATE REDUCTASE FAMILY PROTEIN (AFU_ORTHOLOGUE AFUA_8G06820)"/>
    <property type="match status" value="1"/>
</dbReference>
<accession>A0A6H0SFA1</accession>
<evidence type="ECO:0000256" key="2">
    <source>
        <dbReference type="ARBA" id="ARBA00022857"/>
    </source>
</evidence>
<evidence type="ECO:0000256" key="1">
    <source>
        <dbReference type="ARBA" id="ARBA00005104"/>
    </source>
</evidence>
<dbReference type="InterPro" id="IPR024072">
    <property type="entry name" value="DHFR-like_dom_sf"/>
</dbReference>
<feature type="domain" description="Bacterial bifunctional deaminase-reductase C-terminal" evidence="4">
    <location>
        <begin position="46"/>
        <end position="230"/>
    </location>
</feature>
<dbReference type="Gene3D" id="3.40.430.10">
    <property type="entry name" value="Dihydrofolate Reductase, subunit A"/>
    <property type="match status" value="1"/>
</dbReference>
<keyword evidence="3" id="KW-0560">Oxidoreductase</keyword>
<dbReference type="AlphaFoldDB" id="A0A6H0SFA1"/>